<keyword evidence="2" id="KW-1185">Reference proteome</keyword>
<accession>A0A8X6QE53</accession>
<dbReference type="EMBL" id="BMAW01031315">
    <property type="protein sequence ID" value="GFU20610.1"/>
    <property type="molecule type" value="Genomic_DNA"/>
</dbReference>
<dbReference type="Proteomes" id="UP000887013">
    <property type="component" value="Unassembled WGS sequence"/>
</dbReference>
<protein>
    <submittedName>
        <fullName evidence="1">Uncharacterized protein</fullName>
    </submittedName>
</protein>
<evidence type="ECO:0000313" key="1">
    <source>
        <dbReference type="EMBL" id="GFU20610.1"/>
    </source>
</evidence>
<organism evidence="1 2">
    <name type="scientific">Nephila pilipes</name>
    <name type="common">Giant wood spider</name>
    <name type="synonym">Nephila maculata</name>
    <dbReference type="NCBI Taxonomy" id="299642"/>
    <lineage>
        <taxon>Eukaryota</taxon>
        <taxon>Metazoa</taxon>
        <taxon>Ecdysozoa</taxon>
        <taxon>Arthropoda</taxon>
        <taxon>Chelicerata</taxon>
        <taxon>Arachnida</taxon>
        <taxon>Araneae</taxon>
        <taxon>Araneomorphae</taxon>
        <taxon>Entelegynae</taxon>
        <taxon>Araneoidea</taxon>
        <taxon>Nephilidae</taxon>
        <taxon>Nephila</taxon>
    </lineage>
</organism>
<proteinExistence type="predicted"/>
<reference evidence="1" key="1">
    <citation type="submission" date="2020-08" db="EMBL/GenBank/DDBJ databases">
        <title>Multicomponent nature underlies the extraordinary mechanical properties of spider dragline silk.</title>
        <authorList>
            <person name="Kono N."/>
            <person name="Nakamura H."/>
            <person name="Mori M."/>
            <person name="Yoshida Y."/>
            <person name="Ohtoshi R."/>
            <person name="Malay A.D."/>
            <person name="Moran D.A.P."/>
            <person name="Tomita M."/>
            <person name="Numata K."/>
            <person name="Arakawa K."/>
        </authorList>
    </citation>
    <scope>NUCLEOTIDE SEQUENCE</scope>
</reference>
<dbReference type="AlphaFoldDB" id="A0A8X6QE53"/>
<gene>
    <name evidence="1" type="ORF">NPIL_435881</name>
</gene>
<sequence>MHKIPLFSFGTSQLSFPVGYLIATKIYRFSTSCWRGLAADDLLSPTSEFSLCLLASPLSQSRSDPHLLSSMSLPVFLFAVQGIGGRSTQKFKILRKQLRLSWQNISGWKMEIFYRFLFIRIRSRKGKSHQLLIVTISM</sequence>
<evidence type="ECO:0000313" key="2">
    <source>
        <dbReference type="Proteomes" id="UP000887013"/>
    </source>
</evidence>
<name>A0A8X6QE53_NEPPI</name>
<comment type="caution">
    <text evidence="1">The sequence shown here is derived from an EMBL/GenBank/DDBJ whole genome shotgun (WGS) entry which is preliminary data.</text>
</comment>